<dbReference type="SUPFAM" id="SSF51569">
    <property type="entry name" value="Aldolase"/>
    <property type="match status" value="1"/>
</dbReference>
<organism evidence="2 3">
    <name type="scientific">Acetivibrio saccincola</name>
    <dbReference type="NCBI Taxonomy" id="1677857"/>
    <lineage>
        <taxon>Bacteria</taxon>
        <taxon>Bacillati</taxon>
        <taxon>Bacillota</taxon>
        <taxon>Clostridia</taxon>
        <taxon>Eubacteriales</taxon>
        <taxon>Oscillospiraceae</taxon>
        <taxon>Acetivibrio</taxon>
    </lineage>
</organism>
<accession>A0A2K9E5U6</accession>
<dbReference type="InterPro" id="IPR013974">
    <property type="entry name" value="SAF"/>
</dbReference>
<dbReference type="InterPro" id="IPR013132">
    <property type="entry name" value="PseI/NeuA/B-like_N"/>
</dbReference>
<dbReference type="PANTHER" id="PTHR42966">
    <property type="entry name" value="N-ACETYLNEURAMINATE SYNTHASE"/>
    <property type="match status" value="1"/>
</dbReference>
<feature type="domain" description="AFP-like" evidence="1">
    <location>
        <begin position="294"/>
        <end position="350"/>
    </location>
</feature>
<dbReference type="InterPro" id="IPR036732">
    <property type="entry name" value="AFP_Neu5c_C_sf"/>
</dbReference>
<proteinExistence type="predicted"/>
<dbReference type="InterPro" id="IPR020030">
    <property type="entry name" value="Pseudaminic_synth_PseI"/>
</dbReference>
<sequence>MKNKRIKIGNREIGEGCPCYIIAEMSANHAGDLNRAVEIIHAAKEAGADCIKIQTYTPDTMTINSDKKYFHIDDGTWKGENLYGLYQKANTPWEWHGRLKEEAEKTGIHFFSTPFDKSAVDFLEELGVEFYKIASFEIVDIPLIKYIASKKKPIIMSTGMATLGEIEEAVETIKAQGNNQFCLMKCSSAYPAVPEQMNLKTISHLKNTFNVPVGLSDHSLGSVSAVVAVAMGASIIEKHFCLSREIKSPDSTFSMEPDEFKRMVEDIRAAEKSIGKVSYSISENEAVSRSHRRSIFVVKDIKRGEAFTEENIKVIRPADGLEPKYYEQVLNRKASENIERGTPLKWTMIS</sequence>
<dbReference type="CDD" id="cd11615">
    <property type="entry name" value="SAF_NeuB_like"/>
    <property type="match status" value="1"/>
</dbReference>
<dbReference type="AlphaFoldDB" id="A0A2K9E5U6"/>
<dbReference type="Gene3D" id="3.20.20.70">
    <property type="entry name" value="Aldolase class I"/>
    <property type="match status" value="1"/>
</dbReference>
<dbReference type="GO" id="GO:0047444">
    <property type="term" value="F:N-acylneuraminate-9-phosphate synthase activity"/>
    <property type="evidence" value="ECO:0007669"/>
    <property type="project" value="TreeGrafter"/>
</dbReference>
<keyword evidence="2" id="KW-0808">Transferase</keyword>
<dbReference type="InterPro" id="IPR006190">
    <property type="entry name" value="SAF_AFP_Neu5Ac"/>
</dbReference>
<dbReference type="KEGG" id="hsc:HVS_04485"/>
<dbReference type="SUPFAM" id="SSF51269">
    <property type="entry name" value="AFP III-like domain"/>
    <property type="match status" value="1"/>
</dbReference>
<dbReference type="PROSITE" id="PS50844">
    <property type="entry name" value="AFP_LIKE"/>
    <property type="match status" value="1"/>
</dbReference>
<dbReference type="Proteomes" id="UP000233534">
    <property type="component" value="Chromosome"/>
</dbReference>
<gene>
    <name evidence="2" type="primary">pseI2</name>
    <name evidence="2" type="ORF">HVS_04485</name>
</gene>
<evidence type="ECO:0000259" key="1">
    <source>
        <dbReference type="PROSITE" id="PS50844"/>
    </source>
</evidence>
<reference evidence="2 3" key="1">
    <citation type="submission" date="2017-12" db="EMBL/GenBank/DDBJ databases">
        <title>Complete genome sequence of Herbivorax saccincola GGR1, a novel Cellulosome-producing hydrolytic bacterium in a thermophilic biogas plant, established by Illumina and Nanopore MinION sequencing.</title>
        <authorList>
            <person name="Pechtl A."/>
            <person name="Ruckert C."/>
            <person name="Koeck D.E."/>
            <person name="Maus I."/>
            <person name="Winkler A."/>
            <person name="Kalinowski J."/>
            <person name="Puhler A."/>
            <person name="Schwarz W.W."/>
            <person name="Zverlov V.V."/>
            <person name="Schluter A."/>
            <person name="Liebl W."/>
        </authorList>
    </citation>
    <scope>NUCLEOTIDE SEQUENCE [LARGE SCALE GENOMIC DNA]</scope>
    <source>
        <strain evidence="3">SR1</strain>
    </source>
</reference>
<keyword evidence="3" id="KW-1185">Reference proteome</keyword>
<dbReference type="EMBL" id="CP025197">
    <property type="protein sequence ID" value="AUG56836.1"/>
    <property type="molecule type" value="Genomic_DNA"/>
</dbReference>
<evidence type="ECO:0000313" key="3">
    <source>
        <dbReference type="Proteomes" id="UP000233534"/>
    </source>
</evidence>
<name>A0A2K9E5U6_9FIRM</name>
<evidence type="ECO:0000313" key="2">
    <source>
        <dbReference type="EMBL" id="AUG56836.1"/>
    </source>
</evidence>
<dbReference type="RefSeq" id="WP_101299620.1">
    <property type="nucleotide sequence ID" value="NZ_CP025197.1"/>
</dbReference>
<dbReference type="Pfam" id="PF08666">
    <property type="entry name" value="SAF"/>
    <property type="match status" value="1"/>
</dbReference>
<dbReference type="InterPro" id="IPR051690">
    <property type="entry name" value="PseI-like"/>
</dbReference>
<dbReference type="GO" id="GO:0016051">
    <property type="term" value="P:carbohydrate biosynthetic process"/>
    <property type="evidence" value="ECO:0007669"/>
    <property type="project" value="InterPro"/>
</dbReference>
<dbReference type="Gene3D" id="3.90.1210.10">
    <property type="entry name" value="Antifreeze-like/N-acetylneuraminic acid synthase C-terminal domain"/>
    <property type="match status" value="1"/>
</dbReference>
<dbReference type="Pfam" id="PF03102">
    <property type="entry name" value="NeuB"/>
    <property type="match status" value="1"/>
</dbReference>
<protein>
    <submittedName>
        <fullName evidence="2">Pseudaminic acid synthase</fullName>
        <ecNumber evidence="2">2.5.1.97</ecNumber>
    </submittedName>
</protein>
<dbReference type="EC" id="2.5.1.97" evidence="2"/>
<dbReference type="InterPro" id="IPR013785">
    <property type="entry name" value="Aldolase_TIM"/>
</dbReference>
<dbReference type="PANTHER" id="PTHR42966:SF2">
    <property type="entry name" value="PSEUDAMINIC ACID SYNTHASE"/>
    <property type="match status" value="1"/>
</dbReference>
<dbReference type="NCBIfam" id="TIGR03586">
    <property type="entry name" value="PseI"/>
    <property type="match status" value="1"/>
</dbReference>
<dbReference type="InterPro" id="IPR057736">
    <property type="entry name" value="SAF_PseI/NeuA/NeuB"/>
</dbReference>
<dbReference type="SMART" id="SM00858">
    <property type="entry name" value="SAF"/>
    <property type="match status" value="1"/>
</dbReference>